<evidence type="ECO:0000313" key="14">
    <source>
        <dbReference type="EMBL" id="ROR90690.1"/>
    </source>
</evidence>
<evidence type="ECO:0000256" key="9">
    <source>
        <dbReference type="ARBA" id="ARBA00023277"/>
    </source>
</evidence>
<dbReference type="InterPro" id="IPR020568">
    <property type="entry name" value="Ribosomal_Su5_D2-typ_SF"/>
</dbReference>
<evidence type="ECO:0000256" key="5">
    <source>
        <dbReference type="ARBA" id="ARBA00022777"/>
    </source>
</evidence>
<dbReference type="FunFam" id="3.30.70.890:FF:000001">
    <property type="entry name" value="Galactokinase"/>
    <property type="match status" value="1"/>
</dbReference>
<keyword evidence="9" id="KW-0119">Carbohydrate metabolism</keyword>
<feature type="domain" description="Galactokinase N-terminal" evidence="13">
    <location>
        <begin position="15"/>
        <end position="49"/>
    </location>
</feature>
<gene>
    <name evidence="14" type="ORF">EDD33_1537</name>
</gene>
<dbReference type="InterPro" id="IPR000705">
    <property type="entry name" value="Galactokinase"/>
</dbReference>
<dbReference type="InterPro" id="IPR019539">
    <property type="entry name" value="GalKase_N"/>
</dbReference>
<keyword evidence="3" id="KW-0479">Metal-binding</keyword>
<dbReference type="Pfam" id="PF08544">
    <property type="entry name" value="GHMP_kinases_C"/>
    <property type="match status" value="1"/>
</dbReference>
<dbReference type="EMBL" id="RKHO01000001">
    <property type="protein sequence ID" value="ROR90690.1"/>
    <property type="molecule type" value="Genomic_DNA"/>
</dbReference>
<accession>A0A3N2CT27</accession>
<evidence type="ECO:0000256" key="4">
    <source>
        <dbReference type="ARBA" id="ARBA00022741"/>
    </source>
</evidence>
<dbReference type="GO" id="GO:0004335">
    <property type="term" value="F:galactokinase activity"/>
    <property type="evidence" value="ECO:0007669"/>
    <property type="project" value="UniProtKB-UniRule"/>
</dbReference>
<keyword evidence="7" id="KW-0460">Magnesium</keyword>
<dbReference type="Proteomes" id="UP000281738">
    <property type="component" value="Unassembled WGS sequence"/>
</dbReference>
<sequence length="363" mass="38456">MPDHEPAAPSATTTGVAPGRVNLIGEHVDYNGGRCLPFALRQATTARVGRRDDDRLRVTSRDEAWEGRVDALDDAPGWVRYVAGVVLALDVTQGLDVAISSDVPIGAGLSSSAALECSVAYAVDALLDLGRTPEQLEQASVRAESETVGAPTGGLDQAVSVHAEEHHALLLDFGSGAREQVRFDPASHDLGVLVIDTRVSHELTDGGYEARRDQAWEAARLLGVTTLAEASPAALEQAGLEEPLLRRARHVVSEVRRVDAFVEALRADRWDLLGPLLDASHASLRDDYEVSCEELDVAVEVAREAGALGARMTGGGFGGSAIALVPVERLTAVRSALTHAFVLRGWTPPDFIDASPGPGAHVR</sequence>
<dbReference type="SUPFAM" id="SSF54211">
    <property type="entry name" value="Ribosomal protein S5 domain 2-like"/>
    <property type="match status" value="1"/>
</dbReference>
<evidence type="ECO:0000256" key="8">
    <source>
        <dbReference type="ARBA" id="ARBA00023144"/>
    </source>
</evidence>
<dbReference type="EC" id="2.7.1.6" evidence="10"/>
<evidence type="ECO:0000259" key="12">
    <source>
        <dbReference type="Pfam" id="PF08544"/>
    </source>
</evidence>
<dbReference type="InterPro" id="IPR006204">
    <property type="entry name" value="GHMP_kinase_N_dom"/>
</dbReference>
<dbReference type="PRINTS" id="PR00959">
    <property type="entry name" value="MEVGALKINASE"/>
</dbReference>
<evidence type="ECO:0000313" key="15">
    <source>
        <dbReference type="Proteomes" id="UP000281738"/>
    </source>
</evidence>
<keyword evidence="15" id="KW-1185">Reference proteome</keyword>
<evidence type="ECO:0000256" key="6">
    <source>
        <dbReference type="ARBA" id="ARBA00022840"/>
    </source>
</evidence>
<dbReference type="InterPro" id="IPR006203">
    <property type="entry name" value="GHMP_knse_ATP-bd_CS"/>
</dbReference>
<dbReference type="GO" id="GO:0046872">
    <property type="term" value="F:metal ion binding"/>
    <property type="evidence" value="ECO:0007669"/>
    <property type="project" value="UniProtKB-KW"/>
</dbReference>
<dbReference type="Gene3D" id="3.30.70.890">
    <property type="entry name" value="GHMP kinase, C-terminal domain"/>
    <property type="match status" value="1"/>
</dbReference>
<dbReference type="PANTHER" id="PTHR10457:SF7">
    <property type="entry name" value="GALACTOKINASE-RELATED"/>
    <property type="match status" value="1"/>
</dbReference>
<keyword evidence="2" id="KW-0808">Transferase</keyword>
<feature type="domain" description="GHMP kinase C-terminal" evidence="12">
    <location>
        <begin position="262"/>
        <end position="340"/>
    </location>
</feature>
<evidence type="ECO:0000259" key="13">
    <source>
        <dbReference type="Pfam" id="PF10509"/>
    </source>
</evidence>
<evidence type="ECO:0000256" key="3">
    <source>
        <dbReference type="ARBA" id="ARBA00022723"/>
    </source>
</evidence>
<keyword evidence="5 14" id="KW-0418">Kinase</keyword>
<dbReference type="NCBIfam" id="TIGR00131">
    <property type="entry name" value="gal_kin"/>
    <property type="match status" value="1"/>
</dbReference>
<dbReference type="PROSITE" id="PS00106">
    <property type="entry name" value="GALACTOKINASE"/>
    <property type="match status" value="1"/>
</dbReference>
<evidence type="ECO:0000256" key="2">
    <source>
        <dbReference type="ARBA" id="ARBA00022679"/>
    </source>
</evidence>
<dbReference type="InterPro" id="IPR036554">
    <property type="entry name" value="GHMP_kinase_C_sf"/>
</dbReference>
<dbReference type="GO" id="GO:0005829">
    <property type="term" value="C:cytosol"/>
    <property type="evidence" value="ECO:0007669"/>
    <property type="project" value="TreeGrafter"/>
</dbReference>
<dbReference type="InterPro" id="IPR006206">
    <property type="entry name" value="Mevalonate/galactokinase"/>
</dbReference>
<name>A0A3N2CT27_9ACTN</name>
<feature type="domain" description="GHMP kinase N-terminal" evidence="11">
    <location>
        <begin position="81"/>
        <end position="162"/>
    </location>
</feature>
<keyword evidence="6" id="KW-0067">ATP-binding</keyword>
<dbReference type="InterPro" id="IPR019741">
    <property type="entry name" value="Galactokinase_CS"/>
</dbReference>
<dbReference type="PIRSF" id="PIRSF000530">
    <property type="entry name" value="Galactokinase"/>
    <property type="match status" value="1"/>
</dbReference>
<evidence type="ECO:0000256" key="7">
    <source>
        <dbReference type="ARBA" id="ARBA00022842"/>
    </source>
</evidence>
<dbReference type="PROSITE" id="PS00627">
    <property type="entry name" value="GHMP_KINASES_ATP"/>
    <property type="match status" value="1"/>
</dbReference>
<organism evidence="14 15">
    <name type="scientific">Nocardioides aurantiacus</name>
    <dbReference type="NCBI Taxonomy" id="86796"/>
    <lineage>
        <taxon>Bacteria</taxon>
        <taxon>Bacillati</taxon>
        <taxon>Actinomycetota</taxon>
        <taxon>Actinomycetes</taxon>
        <taxon>Propionibacteriales</taxon>
        <taxon>Nocardioidaceae</taxon>
        <taxon>Nocardioides</taxon>
    </lineage>
</organism>
<dbReference type="Gene3D" id="3.30.230.10">
    <property type="match status" value="1"/>
</dbReference>
<dbReference type="GO" id="GO:0005524">
    <property type="term" value="F:ATP binding"/>
    <property type="evidence" value="ECO:0007669"/>
    <property type="project" value="UniProtKB-UniRule"/>
</dbReference>
<dbReference type="SUPFAM" id="SSF55060">
    <property type="entry name" value="GHMP Kinase, C-terminal domain"/>
    <property type="match status" value="1"/>
</dbReference>
<dbReference type="PANTHER" id="PTHR10457">
    <property type="entry name" value="MEVALONATE KINASE/GALACTOKINASE"/>
    <property type="match status" value="1"/>
</dbReference>
<dbReference type="InterPro" id="IPR013750">
    <property type="entry name" value="GHMP_kinase_C_dom"/>
</dbReference>
<comment type="similarity">
    <text evidence="1">Belongs to the GHMP kinase family. GalK subfamily.</text>
</comment>
<reference evidence="14 15" key="1">
    <citation type="submission" date="2018-11" db="EMBL/GenBank/DDBJ databases">
        <title>Sequencing the genomes of 1000 actinobacteria strains.</title>
        <authorList>
            <person name="Klenk H.-P."/>
        </authorList>
    </citation>
    <scope>NUCLEOTIDE SEQUENCE [LARGE SCALE GENOMIC DNA]</scope>
    <source>
        <strain evidence="14 15">DSM 12652</strain>
    </source>
</reference>
<comment type="caution">
    <text evidence="14">The sequence shown here is derived from an EMBL/GenBank/DDBJ whole genome shotgun (WGS) entry which is preliminary data.</text>
</comment>
<dbReference type="Pfam" id="PF10509">
    <property type="entry name" value="GalKase_gal_bdg"/>
    <property type="match status" value="1"/>
</dbReference>
<dbReference type="OrthoDB" id="250531at2"/>
<keyword evidence="4" id="KW-0547">Nucleotide-binding</keyword>
<dbReference type="PRINTS" id="PR00473">
    <property type="entry name" value="GALCTOKINASE"/>
</dbReference>
<evidence type="ECO:0000256" key="10">
    <source>
        <dbReference type="NCBIfam" id="TIGR00131"/>
    </source>
</evidence>
<proteinExistence type="inferred from homology"/>
<dbReference type="InterPro" id="IPR014721">
    <property type="entry name" value="Ribsml_uS5_D2-typ_fold_subgr"/>
</dbReference>
<evidence type="ECO:0000259" key="11">
    <source>
        <dbReference type="Pfam" id="PF00288"/>
    </source>
</evidence>
<evidence type="ECO:0000256" key="1">
    <source>
        <dbReference type="ARBA" id="ARBA00006566"/>
    </source>
</evidence>
<dbReference type="RefSeq" id="WP_123389821.1">
    <property type="nucleotide sequence ID" value="NZ_RKHO01000001.1"/>
</dbReference>
<dbReference type="AlphaFoldDB" id="A0A3N2CT27"/>
<protein>
    <recommendedName>
        <fullName evidence="10">Galactokinase</fullName>
        <ecNumber evidence="10">2.7.1.6</ecNumber>
    </recommendedName>
</protein>
<dbReference type="Pfam" id="PF00288">
    <property type="entry name" value="GHMP_kinases_N"/>
    <property type="match status" value="1"/>
</dbReference>
<keyword evidence="8" id="KW-0299">Galactose metabolism</keyword>
<dbReference type="GO" id="GO:0006012">
    <property type="term" value="P:galactose metabolic process"/>
    <property type="evidence" value="ECO:0007669"/>
    <property type="project" value="UniProtKB-UniRule"/>
</dbReference>